<comment type="caution">
    <text evidence="5">The sequence shown here is derived from an EMBL/GenBank/DDBJ whole genome shotgun (WGS) entry which is preliminary data.</text>
</comment>
<dbReference type="InterPro" id="IPR015813">
    <property type="entry name" value="Pyrv/PenolPyrv_kinase-like_dom"/>
</dbReference>
<feature type="domain" description="HpcH/HpaI aldolase/citrate lyase" evidence="4">
    <location>
        <begin position="33"/>
        <end position="247"/>
    </location>
</feature>
<reference evidence="5 6" key="1">
    <citation type="submission" date="2017-02" db="EMBL/GenBank/DDBJ databases">
        <title>Paraburkholderia sophoroidis sp. nov. and Paraburkholderia steynii sp. nov. rhizobial symbionts of the fynbos legume Hypocalyptus sophoroides.</title>
        <authorList>
            <person name="Steenkamp E.T."/>
            <person name="Beukes C.W."/>
            <person name="Van Zyl E."/>
            <person name="Avontuur J."/>
            <person name="Chan W.Y."/>
            <person name="Hassen A."/>
            <person name="Palmer M."/>
            <person name="Mthombeni L."/>
            <person name="Phalane F."/>
            <person name="Sereme K."/>
            <person name="Venter S.N."/>
        </authorList>
    </citation>
    <scope>NUCLEOTIDE SEQUENCE [LARGE SCALE GENOMIC DNA]</scope>
    <source>
        <strain evidence="5 6">HC1.1ba</strain>
    </source>
</reference>
<dbReference type="Gene3D" id="3.20.20.60">
    <property type="entry name" value="Phosphoenolpyruvate-binding domains"/>
    <property type="match status" value="1"/>
</dbReference>
<dbReference type="EMBL" id="MWML01000201">
    <property type="protein sequence ID" value="TCG05034.1"/>
    <property type="molecule type" value="Genomic_DNA"/>
</dbReference>
<dbReference type="AlphaFoldDB" id="A0A4R0X512"/>
<dbReference type="InterPro" id="IPR040442">
    <property type="entry name" value="Pyrv_kinase-like_dom_sf"/>
</dbReference>
<dbReference type="PANTHER" id="PTHR30502:SF0">
    <property type="entry name" value="PHOSPHOENOLPYRUVATE CARBOXYLASE FAMILY PROTEIN"/>
    <property type="match status" value="1"/>
</dbReference>
<organism evidence="5 6">
    <name type="scientific">Paraburkholderia steynii</name>
    <dbReference type="NCBI Taxonomy" id="1245441"/>
    <lineage>
        <taxon>Bacteria</taxon>
        <taxon>Pseudomonadati</taxon>
        <taxon>Pseudomonadota</taxon>
        <taxon>Betaproteobacteria</taxon>
        <taxon>Burkholderiales</taxon>
        <taxon>Burkholderiaceae</taxon>
        <taxon>Paraburkholderia</taxon>
    </lineage>
</organism>
<dbReference type="InterPro" id="IPR005000">
    <property type="entry name" value="Aldolase/citrate-lyase_domain"/>
</dbReference>
<dbReference type="InterPro" id="IPR050251">
    <property type="entry name" value="HpcH-HpaI_aldolase"/>
</dbReference>
<dbReference type="Proteomes" id="UP000294200">
    <property type="component" value="Unassembled WGS sequence"/>
</dbReference>
<keyword evidence="6" id="KW-1185">Reference proteome</keyword>
<dbReference type="PANTHER" id="PTHR30502">
    <property type="entry name" value="2-KETO-3-DEOXY-L-RHAMNONATE ALDOLASE"/>
    <property type="match status" value="1"/>
</dbReference>
<dbReference type="SUPFAM" id="SSF51621">
    <property type="entry name" value="Phosphoenolpyruvate/pyruvate domain"/>
    <property type="match status" value="1"/>
</dbReference>
<accession>A0A4R0X512</accession>
<keyword evidence="2" id="KW-0479">Metal-binding</keyword>
<dbReference type="GO" id="GO:0016832">
    <property type="term" value="F:aldehyde-lyase activity"/>
    <property type="evidence" value="ECO:0007669"/>
    <property type="project" value="TreeGrafter"/>
</dbReference>
<proteinExistence type="inferred from homology"/>
<evidence type="ECO:0000256" key="2">
    <source>
        <dbReference type="ARBA" id="ARBA00022723"/>
    </source>
</evidence>
<gene>
    <name evidence="5" type="ORF">BZM27_36745</name>
</gene>
<dbReference type="GO" id="GO:0005737">
    <property type="term" value="C:cytoplasm"/>
    <property type="evidence" value="ECO:0007669"/>
    <property type="project" value="TreeGrafter"/>
</dbReference>
<comment type="similarity">
    <text evidence="1">Belongs to the HpcH/HpaI aldolase family.</text>
</comment>
<keyword evidence="3" id="KW-0456">Lyase</keyword>
<dbReference type="GO" id="GO:0046872">
    <property type="term" value="F:metal ion binding"/>
    <property type="evidence" value="ECO:0007669"/>
    <property type="project" value="UniProtKB-KW"/>
</dbReference>
<evidence type="ECO:0000259" key="4">
    <source>
        <dbReference type="Pfam" id="PF03328"/>
    </source>
</evidence>
<name>A0A4R0X512_9BURK</name>
<evidence type="ECO:0000256" key="3">
    <source>
        <dbReference type="ARBA" id="ARBA00023239"/>
    </source>
</evidence>
<dbReference type="Pfam" id="PF03328">
    <property type="entry name" value="HpcH_HpaI"/>
    <property type="match status" value="1"/>
</dbReference>
<protein>
    <submittedName>
        <fullName evidence="5">Aldolase</fullName>
    </submittedName>
</protein>
<evidence type="ECO:0000313" key="6">
    <source>
        <dbReference type="Proteomes" id="UP000294200"/>
    </source>
</evidence>
<evidence type="ECO:0000256" key="1">
    <source>
        <dbReference type="ARBA" id="ARBA00005568"/>
    </source>
</evidence>
<evidence type="ECO:0000313" key="5">
    <source>
        <dbReference type="EMBL" id="TCG05034.1"/>
    </source>
</evidence>
<sequence>MESIMRTIKNHAKAQLAAGELALGMGLRQARTVDIAQIAQTAGFDWLFIDMEHNSMDIDTAAQICAAALVGGVTPIIRVPGHEPFHATRLLDTGAMGIVVPHVSTPEQAVQIANMCRFPPAGGRSIPGMLPQVGFEALPIADVVRAINDEVLVVAMIETREGLENADAIAAVPGIDVLLVGATDLAADLGITGQLGHTRVAAAIDAVCAACHRHGKVPGVGGVYDEALMTAYVRKGARFILSGSDLAFLMTGAKSRSGMLRAIPLGQVEEVVAQRKVS</sequence>